<dbReference type="InterPro" id="IPR006143">
    <property type="entry name" value="RND_pump_MFP"/>
</dbReference>
<dbReference type="GO" id="GO:1990281">
    <property type="term" value="C:efflux pump complex"/>
    <property type="evidence" value="ECO:0007669"/>
    <property type="project" value="TreeGrafter"/>
</dbReference>
<keyword evidence="9" id="KW-1185">Reference proteome</keyword>
<evidence type="ECO:0000256" key="2">
    <source>
        <dbReference type="ARBA" id="ARBA00009477"/>
    </source>
</evidence>
<dbReference type="PROSITE" id="PS51257">
    <property type="entry name" value="PROKAR_LIPOPROTEIN"/>
    <property type="match status" value="1"/>
</dbReference>
<feature type="domain" description="CusB-like beta-barrel" evidence="6">
    <location>
        <begin position="195"/>
        <end position="264"/>
    </location>
</feature>
<dbReference type="Pfam" id="PF25967">
    <property type="entry name" value="RND-MFP_C"/>
    <property type="match status" value="1"/>
</dbReference>
<evidence type="ECO:0000259" key="5">
    <source>
        <dbReference type="Pfam" id="PF25917"/>
    </source>
</evidence>
<reference evidence="9" key="1">
    <citation type="submission" date="2017-01" db="EMBL/GenBank/DDBJ databases">
        <authorList>
            <person name="Varghese N."/>
            <person name="Submissions S."/>
        </authorList>
    </citation>
    <scope>NUCLEOTIDE SEQUENCE [LARGE SCALE GENOMIC DNA]</scope>
    <source>
        <strain evidence="9">DSM 21054</strain>
    </source>
</reference>
<evidence type="ECO:0000256" key="1">
    <source>
        <dbReference type="ARBA" id="ARBA00004196"/>
    </source>
</evidence>
<evidence type="ECO:0000313" key="8">
    <source>
        <dbReference type="EMBL" id="SIS76709.1"/>
    </source>
</evidence>
<dbReference type="AlphaFoldDB" id="A0A173MQP4"/>
<dbReference type="Gene3D" id="1.10.287.470">
    <property type="entry name" value="Helix hairpin bin"/>
    <property type="match status" value="1"/>
</dbReference>
<evidence type="ECO:0000259" key="6">
    <source>
        <dbReference type="Pfam" id="PF25954"/>
    </source>
</evidence>
<dbReference type="InterPro" id="IPR058792">
    <property type="entry name" value="Beta-barrel_RND_2"/>
</dbReference>
<feature type="domain" description="Multidrug resistance protein MdtA-like alpha-helical hairpin" evidence="4">
    <location>
        <begin position="95"/>
        <end position="155"/>
    </location>
</feature>
<dbReference type="Proteomes" id="UP000186917">
    <property type="component" value="Unassembled WGS sequence"/>
</dbReference>
<evidence type="ECO:0000313" key="9">
    <source>
        <dbReference type="Proteomes" id="UP000186917"/>
    </source>
</evidence>
<dbReference type="Pfam" id="PF25954">
    <property type="entry name" value="Beta-barrel_RND_2"/>
    <property type="match status" value="1"/>
</dbReference>
<accession>A0A173MQP4</accession>
<feature type="domain" description="Multidrug resistance protein MdtA-like barrel-sandwich hybrid" evidence="5">
    <location>
        <begin position="61"/>
        <end position="181"/>
    </location>
</feature>
<dbReference type="InterPro" id="IPR058625">
    <property type="entry name" value="MdtA-like_BSH"/>
</dbReference>
<dbReference type="KEGG" id="fln:FLA_5709"/>
<comment type="similarity">
    <text evidence="2">Belongs to the membrane fusion protein (MFP) (TC 8.A.1) family.</text>
</comment>
<dbReference type="SUPFAM" id="SSF111369">
    <property type="entry name" value="HlyD-like secretion proteins"/>
    <property type="match status" value="1"/>
</dbReference>
<dbReference type="InterPro" id="IPR058624">
    <property type="entry name" value="MdtA-like_HH"/>
</dbReference>
<organism evidence="8 9">
    <name type="scientific">Filimonas lacunae</name>
    <dbReference type="NCBI Taxonomy" id="477680"/>
    <lineage>
        <taxon>Bacteria</taxon>
        <taxon>Pseudomonadati</taxon>
        <taxon>Bacteroidota</taxon>
        <taxon>Chitinophagia</taxon>
        <taxon>Chitinophagales</taxon>
        <taxon>Chitinophagaceae</taxon>
        <taxon>Filimonas</taxon>
    </lineage>
</organism>
<dbReference type="Pfam" id="PF25917">
    <property type="entry name" value="BSH_RND"/>
    <property type="match status" value="1"/>
</dbReference>
<dbReference type="GO" id="GO:0015562">
    <property type="term" value="F:efflux transmembrane transporter activity"/>
    <property type="evidence" value="ECO:0007669"/>
    <property type="project" value="TreeGrafter"/>
</dbReference>
<protein>
    <submittedName>
        <fullName evidence="8">Membrane fusion protein, multidrug efflux system</fullName>
    </submittedName>
</protein>
<evidence type="ECO:0000259" key="7">
    <source>
        <dbReference type="Pfam" id="PF25967"/>
    </source>
</evidence>
<dbReference type="Gene3D" id="2.40.30.170">
    <property type="match status" value="1"/>
</dbReference>
<feature type="domain" description="Multidrug resistance protein MdtA-like C-terminal permuted SH3" evidence="7">
    <location>
        <begin position="272"/>
        <end position="328"/>
    </location>
</feature>
<keyword evidence="3" id="KW-0813">Transport</keyword>
<dbReference type="Gene3D" id="2.40.50.100">
    <property type="match status" value="1"/>
</dbReference>
<proteinExistence type="inferred from homology"/>
<sequence length="360" mass="38341">MSSKNIPAIIACACLAMACGKKKQPLKASANQVPVVDVIVARYSNVINTIEANGTIIANEYVELKPEVSGRLIYLNVPEGKHVEVGTVIARVNDADLQATLNKTKVQLELAQKTEERLRKLLDINGVNQADYDAALNTLNGYKADISYTQALIDKTVIRAPFSGTVGLRQVSPGAFVTSASVIATMQQLNQLKIDFTIPEQYGNLVHTGGTVNIETDGSKGVRRKATITAIEPQANAVTRNLKVRAVISAREDTNPGAFAKVYVGEGQSAKAILIPTNAIIPDDKNKQVVLVHDGKAVFTSIQTGLRQSTNVAVINGMKEGDTLVVTGVLFAQPNAAVKVRQVKQLSQLVDSSATATGGN</sequence>
<dbReference type="PANTHER" id="PTHR30469">
    <property type="entry name" value="MULTIDRUG RESISTANCE PROTEIN MDTA"/>
    <property type="match status" value="1"/>
</dbReference>
<gene>
    <name evidence="8" type="ORF">SAMN05421788_1011090</name>
</gene>
<dbReference type="NCBIfam" id="TIGR01730">
    <property type="entry name" value="RND_mfp"/>
    <property type="match status" value="1"/>
</dbReference>
<evidence type="ECO:0000259" key="4">
    <source>
        <dbReference type="Pfam" id="PF25876"/>
    </source>
</evidence>
<dbReference type="Pfam" id="PF25876">
    <property type="entry name" value="HH_MFP_RND"/>
    <property type="match status" value="1"/>
</dbReference>
<dbReference type="Gene3D" id="2.40.420.20">
    <property type="match status" value="1"/>
</dbReference>
<dbReference type="STRING" id="477680.SAMN05421788_1011090"/>
<evidence type="ECO:0000256" key="3">
    <source>
        <dbReference type="ARBA" id="ARBA00022448"/>
    </source>
</evidence>
<dbReference type="OrthoDB" id="9806939at2"/>
<dbReference type="PANTHER" id="PTHR30469:SF36">
    <property type="entry name" value="BLL3903 PROTEIN"/>
    <property type="match status" value="1"/>
</dbReference>
<dbReference type="RefSeq" id="WP_076376408.1">
    <property type="nucleotide sequence ID" value="NZ_AP017422.1"/>
</dbReference>
<name>A0A173MQP4_9BACT</name>
<comment type="subcellular location">
    <subcellularLocation>
        <location evidence="1">Cell envelope</location>
    </subcellularLocation>
</comment>
<dbReference type="InterPro" id="IPR058627">
    <property type="entry name" value="MdtA-like_C"/>
</dbReference>
<dbReference type="EMBL" id="FTOR01000001">
    <property type="protein sequence ID" value="SIS76709.1"/>
    <property type="molecule type" value="Genomic_DNA"/>
</dbReference>